<gene>
    <name evidence="2" type="ORF">QVE165_LOCUS7152</name>
</gene>
<proteinExistence type="predicted"/>
<sequence length="87" mass="10064">MHNRSVWRYIIGITNFGSQYYVYGNFLSYYVNFLFPFGCIGTIPKLKIKIKKILLCCKIKPNAVAPRTVKNQQQPIDQKHIIANTAL</sequence>
<keyword evidence="1" id="KW-0812">Transmembrane</keyword>
<dbReference type="Proteomes" id="UP000663832">
    <property type="component" value="Unassembled WGS sequence"/>
</dbReference>
<dbReference type="AlphaFoldDB" id="A0A813WWK9"/>
<feature type="transmembrane region" description="Helical" evidence="1">
    <location>
        <begin position="20"/>
        <end position="43"/>
    </location>
</feature>
<keyword evidence="1" id="KW-0472">Membrane</keyword>
<evidence type="ECO:0000313" key="2">
    <source>
        <dbReference type="EMBL" id="CAF0856927.1"/>
    </source>
</evidence>
<keyword evidence="3" id="KW-1185">Reference proteome</keyword>
<evidence type="ECO:0000256" key="1">
    <source>
        <dbReference type="SAM" id="Phobius"/>
    </source>
</evidence>
<evidence type="ECO:0000313" key="3">
    <source>
        <dbReference type="Proteomes" id="UP000663832"/>
    </source>
</evidence>
<reference evidence="2" key="1">
    <citation type="submission" date="2021-02" db="EMBL/GenBank/DDBJ databases">
        <authorList>
            <person name="Nowell W R."/>
        </authorList>
    </citation>
    <scope>NUCLEOTIDE SEQUENCE</scope>
</reference>
<keyword evidence="1" id="KW-1133">Transmembrane helix</keyword>
<organism evidence="2 3">
    <name type="scientific">Adineta steineri</name>
    <dbReference type="NCBI Taxonomy" id="433720"/>
    <lineage>
        <taxon>Eukaryota</taxon>
        <taxon>Metazoa</taxon>
        <taxon>Spiralia</taxon>
        <taxon>Gnathifera</taxon>
        <taxon>Rotifera</taxon>
        <taxon>Eurotatoria</taxon>
        <taxon>Bdelloidea</taxon>
        <taxon>Adinetida</taxon>
        <taxon>Adinetidae</taxon>
        <taxon>Adineta</taxon>
    </lineage>
</organism>
<accession>A0A813WWK9</accession>
<comment type="caution">
    <text evidence="2">The sequence shown here is derived from an EMBL/GenBank/DDBJ whole genome shotgun (WGS) entry which is preliminary data.</text>
</comment>
<name>A0A813WWK9_9BILA</name>
<dbReference type="EMBL" id="CAJNOM010000030">
    <property type="protein sequence ID" value="CAF0856927.1"/>
    <property type="molecule type" value="Genomic_DNA"/>
</dbReference>
<protein>
    <submittedName>
        <fullName evidence="2">Uncharacterized protein</fullName>
    </submittedName>
</protein>